<evidence type="ECO:0000313" key="1">
    <source>
        <dbReference type="EMBL" id="KAF9535381.1"/>
    </source>
</evidence>
<protein>
    <submittedName>
        <fullName evidence="1">Uncharacterized protein</fullName>
    </submittedName>
</protein>
<dbReference type="EMBL" id="MU157824">
    <property type="protein sequence ID" value="KAF9535381.1"/>
    <property type="molecule type" value="Genomic_DNA"/>
</dbReference>
<evidence type="ECO:0000313" key="2">
    <source>
        <dbReference type="Proteomes" id="UP000807306"/>
    </source>
</evidence>
<proteinExistence type="predicted"/>
<reference evidence="1" key="1">
    <citation type="submission" date="2020-11" db="EMBL/GenBank/DDBJ databases">
        <authorList>
            <consortium name="DOE Joint Genome Institute"/>
            <person name="Ahrendt S."/>
            <person name="Riley R."/>
            <person name="Andreopoulos W."/>
            <person name="Labutti K."/>
            <person name="Pangilinan J."/>
            <person name="Ruiz-Duenas F.J."/>
            <person name="Barrasa J.M."/>
            <person name="Sanchez-Garcia M."/>
            <person name="Camarero S."/>
            <person name="Miyauchi S."/>
            <person name="Serrano A."/>
            <person name="Linde D."/>
            <person name="Babiker R."/>
            <person name="Drula E."/>
            <person name="Ayuso-Fernandez I."/>
            <person name="Pacheco R."/>
            <person name="Padilla G."/>
            <person name="Ferreira P."/>
            <person name="Barriuso J."/>
            <person name="Kellner H."/>
            <person name="Castanera R."/>
            <person name="Alfaro M."/>
            <person name="Ramirez L."/>
            <person name="Pisabarro A.G."/>
            <person name="Kuo A."/>
            <person name="Tritt A."/>
            <person name="Lipzen A."/>
            <person name="He G."/>
            <person name="Yan M."/>
            <person name="Ng V."/>
            <person name="Cullen D."/>
            <person name="Martin F."/>
            <person name="Rosso M.-N."/>
            <person name="Henrissat B."/>
            <person name="Hibbett D."/>
            <person name="Martinez A.T."/>
            <person name="Grigoriev I.V."/>
        </authorList>
    </citation>
    <scope>NUCLEOTIDE SEQUENCE</scope>
    <source>
        <strain evidence="1">CBS 506.95</strain>
    </source>
</reference>
<name>A0A9P6JWA1_9AGAR</name>
<accession>A0A9P6JWA1</accession>
<gene>
    <name evidence="1" type="ORF">CPB83DRAFT_7260</name>
</gene>
<dbReference type="Proteomes" id="UP000807306">
    <property type="component" value="Unassembled WGS sequence"/>
</dbReference>
<keyword evidence="2" id="KW-1185">Reference proteome</keyword>
<sequence>MTSSLMSYDVTMPYIPVDSLSDVVYRLVVDHTDPPPDYQLGFWATLPLTQTFRSQHNLIL</sequence>
<comment type="caution">
    <text evidence="1">The sequence shown here is derived from an EMBL/GenBank/DDBJ whole genome shotgun (WGS) entry which is preliminary data.</text>
</comment>
<dbReference type="AlphaFoldDB" id="A0A9P6JWA1"/>
<organism evidence="1 2">
    <name type="scientific">Crepidotus variabilis</name>
    <dbReference type="NCBI Taxonomy" id="179855"/>
    <lineage>
        <taxon>Eukaryota</taxon>
        <taxon>Fungi</taxon>
        <taxon>Dikarya</taxon>
        <taxon>Basidiomycota</taxon>
        <taxon>Agaricomycotina</taxon>
        <taxon>Agaricomycetes</taxon>
        <taxon>Agaricomycetidae</taxon>
        <taxon>Agaricales</taxon>
        <taxon>Agaricineae</taxon>
        <taxon>Crepidotaceae</taxon>
        <taxon>Crepidotus</taxon>
    </lineage>
</organism>